<gene>
    <name evidence="1" type="ORF">BCUN_0517</name>
</gene>
<keyword evidence="2" id="KW-1185">Reference proteome</keyword>
<dbReference type="STRING" id="1688.BCUN_0517"/>
<sequence length="39" mass="4211">MCEYCGNPTFGMDCMDCHCAICASCLLGELCPDCAADNW</sequence>
<evidence type="ECO:0000313" key="1">
    <source>
        <dbReference type="EMBL" id="KFI66017.1"/>
    </source>
</evidence>
<reference evidence="1 2" key="1">
    <citation type="submission" date="2014-03" db="EMBL/GenBank/DDBJ databases">
        <title>Genomics of Bifidobacteria.</title>
        <authorList>
            <person name="Ventura M."/>
            <person name="Milani C."/>
            <person name="Lugli G.A."/>
        </authorList>
    </citation>
    <scope>NUCLEOTIDE SEQUENCE [LARGE SCALE GENOMIC DNA]</scope>
    <source>
        <strain evidence="1 2">LMG 10738</strain>
    </source>
</reference>
<comment type="caution">
    <text evidence="1">The sequence shown here is derived from an EMBL/GenBank/DDBJ whole genome shotgun (WGS) entry which is preliminary data.</text>
</comment>
<dbReference type="AlphaFoldDB" id="A0A087B4R7"/>
<dbReference type="Proteomes" id="UP000029067">
    <property type="component" value="Unassembled WGS sequence"/>
</dbReference>
<dbReference type="EMBL" id="JGYV01000001">
    <property type="protein sequence ID" value="KFI66017.1"/>
    <property type="molecule type" value="Genomic_DNA"/>
</dbReference>
<proteinExistence type="predicted"/>
<protein>
    <submittedName>
        <fullName evidence="1">Uncharacterized protein</fullName>
    </submittedName>
</protein>
<accession>A0A087B4R7</accession>
<organism evidence="1 2">
    <name type="scientific">Bifidobacterium cuniculi</name>
    <dbReference type="NCBI Taxonomy" id="1688"/>
    <lineage>
        <taxon>Bacteria</taxon>
        <taxon>Bacillati</taxon>
        <taxon>Actinomycetota</taxon>
        <taxon>Actinomycetes</taxon>
        <taxon>Bifidobacteriales</taxon>
        <taxon>Bifidobacteriaceae</taxon>
        <taxon>Bifidobacterium</taxon>
    </lineage>
</organism>
<evidence type="ECO:0000313" key="2">
    <source>
        <dbReference type="Proteomes" id="UP000029067"/>
    </source>
</evidence>
<name>A0A087B4R7_9BIFI</name>